<dbReference type="InterPro" id="IPR002110">
    <property type="entry name" value="Ankyrin_rpt"/>
</dbReference>
<sequence>MSPAKEIGTIKDKRTTESLVNLELIVDEMVAENFVSSNKAEPNNVFYSIYIPSGNQQSPEEENIYVNKTDALNFLKQHKKARLKTFTSRIDALYFTKFGDVSPTNPLTSLNTPSKSPEPQAQSHEKTAYKAPKVQDMIKFRKAIECGYIKEVIKLVEENPRYLVSSGDTPSILQEGSRYNALHIASRNNVPAVASYILELISSAKLIHMIYGSNEYDQHTKKAEVLLDLYLNTPDKSLNETPLHFASKVGAIDVVQVLILYPQCDRYRRNKFGLTPLDVVCSRASGDFLRIKQAIISALNENYYIPVLRSNDSSIQPTIGDPITVSDDPNLSINSSPLSPNVRVHALAGPMSEERAKMFRKVWKSPSAVSCTSYFKTRPSLYDFEKGLERIGRVLASEFNVQWKEYWSFLDTFIDLKSEEGLQMLENYLKERCFKTSPNKNIPTRVCTEQTTFLQRLLPPELGPNPPIGLPAFCLENFLKIIAKRIYIAISRVQSIQNEVHHLQNFLISCYNDERFDSVELYKVHHRISQLIETNFETSIERSNFIEKVIAVRKLLYYDILHGDVTPGKDRILIRRASLCIFQFLLFNKDINLHEGNENLPQNSLIKCDRCHCGSLIKGRPRRQIKKKLIFSSDVDNVSADVGKISISDSPNEGILETESFVNKPQTDAISTNDANTDSDIDNVSANFNKLSLADQPVEGVQEIESLENYSEADSASSNDANSDSDDYFTPPSTPVPAKFNMCSSSEEDDEYFEAQWGYDVFLAGDGVSKLDASVLQAISSVQIDVEKYPFIHFWKYSCEKLSKHFKQESWPTPNIKIGPSSMFLKDILSPTRFR</sequence>
<evidence type="ECO:0000256" key="1">
    <source>
        <dbReference type="ARBA" id="ARBA00007597"/>
    </source>
</evidence>
<name>A0AAW1CHT2_9HEMI</name>
<evidence type="ECO:0000259" key="7">
    <source>
        <dbReference type="Pfam" id="PF24567"/>
    </source>
</evidence>
<organism evidence="8 9">
    <name type="scientific">Rhynocoris fuscipes</name>
    <dbReference type="NCBI Taxonomy" id="488301"/>
    <lineage>
        <taxon>Eukaryota</taxon>
        <taxon>Metazoa</taxon>
        <taxon>Ecdysozoa</taxon>
        <taxon>Arthropoda</taxon>
        <taxon>Hexapoda</taxon>
        <taxon>Insecta</taxon>
        <taxon>Pterygota</taxon>
        <taxon>Neoptera</taxon>
        <taxon>Paraneoptera</taxon>
        <taxon>Hemiptera</taxon>
        <taxon>Heteroptera</taxon>
        <taxon>Panheteroptera</taxon>
        <taxon>Cimicomorpha</taxon>
        <taxon>Reduviidae</taxon>
        <taxon>Harpactorinae</taxon>
        <taxon>Harpactorini</taxon>
        <taxon>Rhynocoris</taxon>
    </lineage>
</organism>
<dbReference type="Proteomes" id="UP001461498">
    <property type="component" value="Unassembled WGS sequence"/>
</dbReference>
<feature type="domain" description="ANKLE2 third alpha/beta" evidence="7">
    <location>
        <begin position="303"/>
        <end position="406"/>
    </location>
</feature>
<evidence type="ECO:0000256" key="6">
    <source>
        <dbReference type="SAM" id="MobiDB-lite"/>
    </source>
</evidence>
<dbReference type="EMBL" id="JAPXFL010000013">
    <property type="protein sequence ID" value="KAK9498026.1"/>
    <property type="molecule type" value="Genomic_DNA"/>
</dbReference>
<dbReference type="Pfam" id="PF13857">
    <property type="entry name" value="Ank_5"/>
    <property type="match status" value="1"/>
</dbReference>
<dbReference type="PANTHER" id="PTHR12349:SF4">
    <property type="entry name" value="ANKYRIN REPEAT AND LEM DOMAIN-CONTAINING PROTEIN 2"/>
    <property type="match status" value="1"/>
</dbReference>
<accession>A0AAW1CHT2</accession>
<evidence type="ECO:0000256" key="4">
    <source>
        <dbReference type="ARBA" id="ARBA00023306"/>
    </source>
</evidence>
<dbReference type="InterPro" id="IPR036770">
    <property type="entry name" value="Ankyrin_rpt-contain_sf"/>
</dbReference>
<feature type="region of interest" description="Disordered" evidence="6">
    <location>
        <begin position="106"/>
        <end position="129"/>
    </location>
</feature>
<evidence type="ECO:0000313" key="9">
    <source>
        <dbReference type="Proteomes" id="UP001461498"/>
    </source>
</evidence>
<feature type="region of interest" description="Disordered" evidence="6">
    <location>
        <begin position="709"/>
        <end position="734"/>
    </location>
</feature>
<evidence type="ECO:0000313" key="8">
    <source>
        <dbReference type="EMBL" id="KAK9498026.1"/>
    </source>
</evidence>
<dbReference type="InterPro" id="IPR056237">
    <property type="entry name" value="ANKLE2_3rd"/>
</dbReference>
<keyword evidence="4" id="KW-0131">Cell cycle</keyword>
<proteinExistence type="inferred from homology"/>
<dbReference type="GO" id="GO:0051721">
    <property type="term" value="F:protein phosphatase 2A binding"/>
    <property type="evidence" value="ECO:0007669"/>
    <property type="project" value="TreeGrafter"/>
</dbReference>
<dbReference type="PANTHER" id="PTHR12349">
    <property type="entry name" value="ANKYRIN REPEAT AND LEM DOMAIN-CONTAINING PROTEIN 2"/>
    <property type="match status" value="1"/>
</dbReference>
<feature type="compositionally biased region" description="Low complexity" evidence="6">
    <location>
        <begin position="713"/>
        <end position="722"/>
    </location>
</feature>
<feature type="compositionally biased region" description="Polar residues" evidence="6">
    <location>
        <begin position="106"/>
        <end position="122"/>
    </location>
</feature>
<reference evidence="8 9" key="1">
    <citation type="submission" date="2022-12" db="EMBL/GenBank/DDBJ databases">
        <title>Chromosome-level genome assembly of true bugs.</title>
        <authorList>
            <person name="Ma L."/>
            <person name="Li H."/>
        </authorList>
    </citation>
    <scope>NUCLEOTIDE SEQUENCE [LARGE SCALE GENOMIC DNA]</scope>
    <source>
        <strain evidence="8">Lab_2022b</strain>
    </source>
</reference>
<dbReference type="AlphaFoldDB" id="A0AAW1CHT2"/>
<gene>
    <name evidence="8" type="ORF">O3M35_003912</name>
</gene>
<evidence type="ECO:0000256" key="3">
    <source>
        <dbReference type="ARBA" id="ARBA00023043"/>
    </source>
</evidence>
<dbReference type="SUPFAM" id="SSF48403">
    <property type="entry name" value="Ankyrin repeat"/>
    <property type="match status" value="1"/>
</dbReference>
<dbReference type="PROSITE" id="PS50088">
    <property type="entry name" value="ANK_REPEAT"/>
    <property type="match status" value="1"/>
</dbReference>
<dbReference type="EMBL" id="JAPXFL010000013">
    <property type="protein sequence ID" value="KAK9498027.1"/>
    <property type="molecule type" value="Genomic_DNA"/>
</dbReference>
<dbReference type="GO" id="GO:0005783">
    <property type="term" value="C:endoplasmic reticulum"/>
    <property type="evidence" value="ECO:0007669"/>
    <property type="project" value="TreeGrafter"/>
</dbReference>
<dbReference type="GO" id="GO:0051301">
    <property type="term" value="P:cell division"/>
    <property type="evidence" value="ECO:0007669"/>
    <property type="project" value="UniProtKB-KW"/>
</dbReference>
<keyword evidence="9" id="KW-1185">Reference proteome</keyword>
<dbReference type="PROSITE" id="PS50297">
    <property type="entry name" value="ANK_REP_REGION"/>
    <property type="match status" value="1"/>
</dbReference>
<comment type="caution">
    <text evidence="8">The sequence shown here is derived from an EMBL/GenBank/DDBJ whole genome shotgun (WGS) entry which is preliminary data.</text>
</comment>
<keyword evidence="3 5" id="KW-0040">ANK repeat</keyword>
<feature type="repeat" description="ANK" evidence="5">
    <location>
        <begin position="238"/>
        <end position="259"/>
    </location>
</feature>
<dbReference type="Gene3D" id="1.25.40.20">
    <property type="entry name" value="Ankyrin repeat-containing domain"/>
    <property type="match status" value="1"/>
</dbReference>
<comment type="similarity">
    <text evidence="1">Belongs to the ANKLE2 family.</text>
</comment>
<evidence type="ECO:0000256" key="2">
    <source>
        <dbReference type="ARBA" id="ARBA00022618"/>
    </source>
</evidence>
<protein>
    <recommendedName>
        <fullName evidence="7">ANKLE2 third alpha/beta domain-containing protein</fullName>
    </recommendedName>
</protein>
<keyword evidence="2" id="KW-0132">Cell division</keyword>
<evidence type="ECO:0000256" key="5">
    <source>
        <dbReference type="PROSITE-ProRule" id="PRU00023"/>
    </source>
</evidence>
<dbReference type="Pfam" id="PF24567">
    <property type="entry name" value="ANKLE2_3rd"/>
    <property type="match status" value="1"/>
</dbReference>